<name>A0ABP6Q5L9_9ACTN</name>
<evidence type="ECO:0000256" key="1">
    <source>
        <dbReference type="ARBA" id="ARBA00010871"/>
    </source>
</evidence>
<keyword evidence="7" id="KW-1185">Reference proteome</keyword>
<reference evidence="7" key="1">
    <citation type="journal article" date="2019" name="Int. J. Syst. Evol. Microbiol.">
        <title>The Global Catalogue of Microorganisms (GCM) 10K type strain sequencing project: providing services to taxonomists for standard genome sequencing and annotation.</title>
        <authorList>
            <consortium name="The Broad Institute Genomics Platform"/>
            <consortium name="The Broad Institute Genome Sequencing Center for Infectious Disease"/>
            <person name="Wu L."/>
            <person name="Ma J."/>
        </authorList>
    </citation>
    <scope>NUCLEOTIDE SEQUENCE [LARGE SCALE GENOMIC DNA]</scope>
    <source>
        <strain evidence="7">JCM 9377</strain>
    </source>
</reference>
<evidence type="ECO:0000259" key="5">
    <source>
        <dbReference type="PROSITE" id="PS50975"/>
    </source>
</evidence>
<comment type="caution">
    <text evidence="6">The sequence shown here is derived from an EMBL/GenBank/DDBJ whole genome shotgun (WGS) entry which is preliminary data.</text>
</comment>
<protein>
    <submittedName>
        <fullName evidence="6">D-alanine--D-alanine ligase</fullName>
    </submittedName>
</protein>
<evidence type="ECO:0000256" key="2">
    <source>
        <dbReference type="ARBA" id="ARBA00022598"/>
    </source>
</evidence>
<keyword evidence="4" id="KW-0067">ATP-binding</keyword>
<dbReference type="InterPro" id="IPR011095">
    <property type="entry name" value="Dala_Dala_lig_C"/>
</dbReference>
<dbReference type="PROSITE" id="PS50975">
    <property type="entry name" value="ATP_GRASP"/>
    <property type="match status" value="1"/>
</dbReference>
<dbReference type="SUPFAM" id="SSF52440">
    <property type="entry name" value="PreATP-grasp domain"/>
    <property type="match status" value="1"/>
</dbReference>
<dbReference type="RefSeq" id="WP_344825198.1">
    <property type="nucleotide sequence ID" value="NZ_BAAAUV010000004.1"/>
</dbReference>
<dbReference type="Gene3D" id="3.30.1490.20">
    <property type="entry name" value="ATP-grasp fold, A domain"/>
    <property type="match status" value="1"/>
</dbReference>
<dbReference type="Pfam" id="PF07478">
    <property type="entry name" value="Dala_Dala_lig_C"/>
    <property type="match status" value="1"/>
</dbReference>
<dbReference type="InterPro" id="IPR016185">
    <property type="entry name" value="PreATP-grasp_dom_sf"/>
</dbReference>
<keyword evidence="2 6" id="KW-0436">Ligase</keyword>
<dbReference type="InterPro" id="IPR011127">
    <property type="entry name" value="Dala_Dala_lig_N"/>
</dbReference>
<dbReference type="PANTHER" id="PTHR23132">
    <property type="entry name" value="D-ALANINE--D-ALANINE LIGASE"/>
    <property type="match status" value="1"/>
</dbReference>
<dbReference type="Pfam" id="PF01820">
    <property type="entry name" value="Dala_Dala_lig_N"/>
    <property type="match status" value="1"/>
</dbReference>
<evidence type="ECO:0000256" key="3">
    <source>
        <dbReference type="ARBA" id="ARBA00023316"/>
    </source>
</evidence>
<keyword evidence="4" id="KW-0547">Nucleotide-binding</keyword>
<gene>
    <name evidence="6" type="ORF">GCM10010468_20110</name>
</gene>
<dbReference type="GO" id="GO:0016874">
    <property type="term" value="F:ligase activity"/>
    <property type="evidence" value="ECO:0007669"/>
    <property type="project" value="UniProtKB-KW"/>
</dbReference>
<dbReference type="Gene3D" id="3.30.470.20">
    <property type="entry name" value="ATP-grasp fold, B domain"/>
    <property type="match status" value="1"/>
</dbReference>
<dbReference type="Gene3D" id="3.40.50.20">
    <property type="match status" value="1"/>
</dbReference>
<organism evidence="6 7">
    <name type="scientific">Actinocorallia longicatena</name>
    <dbReference type="NCBI Taxonomy" id="111803"/>
    <lineage>
        <taxon>Bacteria</taxon>
        <taxon>Bacillati</taxon>
        <taxon>Actinomycetota</taxon>
        <taxon>Actinomycetes</taxon>
        <taxon>Streptosporangiales</taxon>
        <taxon>Thermomonosporaceae</taxon>
        <taxon>Actinocorallia</taxon>
    </lineage>
</organism>
<dbReference type="EMBL" id="BAAAUV010000004">
    <property type="protein sequence ID" value="GAA3205216.1"/>
    <property type="molecule type" value="Genomic_DNA"/>
</dbReference>
<dbReference type="InterPro" id="IPR013815">
    <property type="entry name" value="ATP_grasp_subdomain_1"/>
</dbReference>
<sequence>MRIVILYGGESDERDLSLASGTAVAEVLLERGDQVTLVDPLYGAFPVKSESDLPRVDLTMDPRDIREIPERRRCLEVLTSPEVVEEMRRADLVFVTLTGGWGGDGHIQAVLDMMEVRYTCAGPAAASHALDKTVTRRLLHSSGVPVAPAVATTQKRSPAELRAGVAALLRDGPVVVKPVRGGGSLHVKLVRTLGELDTVLASSSGDLLFESYLPGREFTVGIIGDQVLPIIEITPADALYGYEDKRLPGLDARECPARLTEPEARTLRALALAAHHAIGLDQHTCSRVDFRCDRFGVPHCLEVNAHPGLTPVSMFPHAARAAGLTFPDLITKIIELTHPAPTRP</sequence>
<evidence type="ECO:0000313" key="6">
    <source>
        <dbReference type="EMBL" id="GAA3205216.1"/>
    </source>
</evidence>
<dbReference type="PANTHER" id="PTHR23132:SF23">
    <property type="entry name" value="D-ALANINE--D-ALANINE LIGASE B"/>
    <property type="match status" value="1"/>
</dbReference>
<keyword evidence="3" id="KW-0961">Cell wall biogenesis/degradation</keyword>
<dbReference type="InterPro" id="IPR011761">
    <property type="entry name" value="ATP-grasp"/>
</dbReference>
<dbReference type="SUPFAM" id="SSF56059">
    <property type="entry name" value="Glutathione synthetase ATP-binding domain-like"/>
    <property type="match status" value="1"/>
</dbReference>
<feature type="domain" description="ATP-grasp" evidence="5">
    <location>
        <begin position="136"/>
        <end position="335"/>
    </location>
</feature>
<accession>A0ABP6Q5L9</accession>
<evidence type="ECO:0000313" key="7">
    <source>
        <dbReference type="Proteomes" id="UP001501237"/>
    </source>
</evidence>
<proteinExistence type="inferred from homology"/>
<evidence type="ECO:0000256" key="4">
    <source>
        <dbReference type="PROSITE-ProRule" id="PRU00409"/>
    </source>
</evidence>
<dbReference type="Proteomes" id="UP001501237">
    <property type="component" value="Unassembled WGS sequence"/>
</dbReference>
<comment type="similarity">
    <text evidence="1">Belongs to the D-alanine--D-alanine ligase family.</text>
</comment>